<evidence type="ECO:0000313" key="1">
    <source>
        <dbReference type="EMBL" id="KZT28475.1"/>
    </source>
</evidence>
<dbReference type="Proteomes" id="UP000076761">
    <property type="component" value="Unassembled WGS sequence"/>
</dbReference>
<dbReference type="EMBL" id="KV425557">
    <property type="protein sequence ID" value="KZT28475.1"/>
    <property type="molecule type" value="Genomic_DNA"/>
</dbReference>
<dbReference type="InParanoid" id="A0A165UP40"/>
<name>A0A165UP40_9AGAM</name>
<proteinExistence type="predicted"/>
<gene>
    <name evidence="1" type="ORF">NEOLEDRAFT_1129263</name>
</gene>
<accession>A0A165UP40</accession>
<sequence>MSIAVSEVSVLPVPWAPSDDPLPALRRDPVTDPRNRHWKRTRVYLQTISRCKLDIASLFS</sequence>
<organism evidence="1 2">
    <name type="scientific">Neolentinus lepideus HHB14362 ss-1</name>
    <dbReference type="NCBI Taxonomy" id="1314782"/>
    <lineage>
        <taxon>Eukaryota</taxon>
        <taxon>Fungi</taxon>
        <taxon>Dikarya</taxon>
        <taxon>Basidiomycota</taxon>
        <taxon>Agaricomycotina</taxon>
        <taxon>Agaricomycetes</taxon>
        <taxon>Gloeophyllales</taxon>
        <taxon>Gloeophyllaceae</taxon>
        <taxon>Neolentinus</taxon>
    </lineage>
</organism>
<protein>
    <submittedName>
        <fullName evidence="1">Uncharacterized protein</fullName>
    </submittedName>
</protein>
<keyword evidence="2" id="KW-1185">Reference proteome</keyword>
<evidence type="ECO:0000313" key="2">
    <source>
        <dbReference type="Proteomes" id="UP000076761"/>
    </source>
</evidence>
<reference evidence="1 2" key="1">
    <citation type="journal article" date="2016" name="Mol. Biol. Evol.">
        <title>Comparative Genomics of Early-Diverging Mushroom-Forming Fungi Provides Insights into the Origins of Lignocellulose Decay Capabilities.</title>
        <authorList>
            <person name="Nagy L.G."/>
            <person name="Riley R."/>
            <person name="Tritt A."/>
            <person name="Adam C."/>
            <person name="Daum C."/>
            <person name="Floudas D."/>
            <person name="Sun H."/>
            <person name="Yadav J.S."/>
            <person name="Pangilinan J."/>
            <person name="Larsson K.H."/>
            <person name="Matsuura K."/>
            <person name="Barry K."/>
            <person name="Labutti K."/>
            <person name="Kuo R."/>
            <person name="Ohm R.A."/>
            <person name="Bhattacharya S.S."/>
            <person name="Shirouzu T."/>
            <person name="Yoshinaga Y."/>
            <person name="Martin F.M."/>
            <person name="Grigoriev I.V."/>
            <person name="Hibbett D.S."/>
        </authorList>
    </citation>
    <scope>NUCLEOTIDE SEQUENCE [LARGE SCALE GENOMIC DNA]</scope>
    <source>
        <strain evidence="1 2">HHB14362 ss-1</strain>
    </source>
</reference>
<dbReference type="AlphaFoldDB" id="A0A165UP40"/>